<dbReference type="GO" id="GO:0006310">
    <property type="term" value="P:DNA recombination"/>
    <property type="evidence" value="ECO:0007669"/>
    <property type="project" value="InterPro"/>
</dbReference>
<dbReference type="GO" id="GO:0015074">
    <property type="term" value="P:DNA integration"/>
    <property type="evidence" value="ECO:0007669"/>
    <property type="project" value="InterPro"/>
</dbReference>
<dbReference type="AlphaFoldDB" id="A0A5J4WEZ3"/>
<dbReference type="Proteomes" id="UP000324800">
    <property type="component" value="Unassembled WGS sequence"/>
</dbReference>
<evidence type="ECO:0000313" key="1">
    <source>
        <dbReference type="EMBL" id="KAA6393510.1"/>
    </source>
</evidence>
<protein>
    <submittedName>
        <fullName evidence="1">Uncharacterized protein</fullName>
    </submittedName>
</protein>
<proteinExistence type="predicted"/>
<dbReference type="EMBL" id="SNRW01002209">
    <property type="protein sequence ID" value="KAA6393510.1"/>
    <property type="molecule type" value="Genomic_DNA"/>
</dbReference>
<sequence length="117" mass="13291">MEHGRLQMKKTMAPLVAFSGARMTKLAAIQRKDITDSGEESTVNIIINKRKKPRTRKIILRTRDGPCCLMRVTREWLQDEECKQGIEEKVLCRLHGETCNDDEAEADRGRSFTGGGE</sequence>
<evidence type="ECO:0000313" key="2">
    <source>
        <dbReference type="Proteomes" id="UP000324800"/>
    </source>
</evidence>
<dbReference type="InterPro" id="IPR013762">
    <property type="entry name" value="Integrase-like_cat_sf"/>
</dbReference>
<gene>
    <name evidence="1" type="ORF">EZS28_010962</name>
</gene>
<accession>A0A5J4WEZ3</accession>
<dbReference type="Gene3D" id="1.10.443.10">
    <property type="entry name" value="Intergrase catalytic core"/>
    <property type="match status" value="1"/>
</dbReference>
<comment type="caution">
    <text evidence="1">The sequence shown here is derived from an EMBL/GenBank/DDBJ whole genome shotgun (WGS) entry which is preliminary data.</text>
</comment>
<name>A0A5J4WEZ3_9EUKA</name>
<reference evidence="1 2" key="1">
    <citation type="submission" date="2019-03" db="EMBL/GenBank/DDBJ databases">
        <title>Single cell metagenomics reveals metabolic interactions within the superorganism composed of flagellate Streblomastix strix and complex community of Bacteroidetes bacteria on its surface.</title>
        <authorList>
            <person name="Treitli S.C."/>
            <person name="Kolisko M."/>
            <person name="Husnik F."/>
            <person name="Keeling P."/>
            <person name="Hampl V."/>
        </authorList>
    </citation>
    <scope>NUCLEOTIDE SEQUENCE [LARGE SCALE GENOMIC DNA]</scope>
    <source>
        <strain evidence="1">ST1C</strain>
    </source>
</reference>
<organism evidence="1 2">
    <name type="scientific">Streblomastix strix</name>
    <dbReference type="NCBI Taxonomy" id="222440"/>
    <lineage>
        <taxon>Eukaryota</taxon>
        <taxon>Metamonada</taxon>
        <taxon>Preaxostyla</taxon>
        <taxon>Oxymonadida</taxon>
        <taxon>Streblomastigidae</taxon>
        <taxon>Streblomastix</taxon>
    </lineage>
</organism>
<dbReference type="GO" id="GO:0003677">
    <property type="term" value="F:DNA binding"/>
    <property type="evidence" value="ECO:0007669"/>
    <property type="project" value="InterPro"/>
</dbReference>